<dbReference type="eggNOG" id="KOG2827">
    <property type="taxonomic scope" value="Eukaryota"/>
</dbReference>
<feature type="compositionally biased region" description="Acidic residues" evidence="9">
    <location>
        <begin position="303"/>
        <end position="318"/>
    </location>
</feature>
<keyword evidence="8" id="KW-0131">Cell cycle</keyword>
<dbReference type="GO" id="GO:0008380">
    <property type="term" value="P:RNA splicing"/>
    <property type="evidence" value="ECO:0007669"/>
    <property type="project" value="UniProtKB-KW"/>
</dbReference>
<dbReference type="InterPro" id="IPR024974">
    <property type="entry name" value="Sde2_N"/>
</dbReference>
<keyword evidence="7" id="KW-0539">Nucleus</keyword>
<feature type="region of interest" description="Disordered" evidence="9">
    <location>
        <begin position="177"/>
        <end position="254"/>
    </location>
</feature>
<evidence type="ECO:0000256" key="4">
    <source>
        <dbReference type="ARBA" id="ARBA00022490"/>
    </source>
</evidence>
<dbReference type="InterPro" id="IPR053822">
    <property type="entry name" value="SDE2-like_dom"/>
</dbReference>
<gene>
    <name evidence="13" type="ORF">HMPREF1541_02656</name>
</gene>
<dbReference type="GO" id="GO:0005634">
    <property type="term" value="C:nucleus"/>
    <property type="evidence" value="ECO:0007669"/>
    <property type="project" value="UniProtKB-SubCell"/>
</dbReference>
<feature type="compositionally biased region" description="Basic and acidic residues" evidence="9">
    <location>
        <begin position="177"/>
        <end position="207"/>
    </location>
</feature>
<keyword evidence="10" id="KW-0732">Signal</keyword>
<evidence type="ECO:0000256" key="1">
    <source>
        <dbReference type="ARBA" id="ARBA00004123"/>
    </source>
</evidence>
<accession>W2S487</accession>
<dbReference type="GeneID" id="19969995"/>
<evidence type="ECO:0000313" key="13">
    <source>
        <dbReference type="EMBL" id="ETN43497.1"/>
    </source>
</evidence>
<dbReference type="Pfam" id="PF13019">
    <property type="entry name" value="Sde2_N_Ubi_yeast"/>
    <property type="match status" value="1"/>
</dbReference>
<proteinExistence type="inferred from homology"/>
<evidence type="ECO:0000256" key="6">
    <source>
        <dbReference type="ARBA" id="ARBA00023187"/>
    </source>
</evidence>
<keyword evidence="6" id="KW-0508">mRNA splicing</keyword>
<evidence type="ECO:0000256" key="2">
    <source>
        <dbReference type="ARBA" id="ARBA00004496"/>
    </source>
</evidence>
<sequence>MAPCNINVLISTFHGLSLPPTLCLPLPSTTTTDGLLTHLTDRFPQLPPSTRLIISTTAGRQITHYPSTTPLQSIVSTTTHNATCILPLHLSAPLAGGKGGFGSQLRAAGGRMSSRKKKQNAALATGSARNLDGRRLRTIAEAKNLAAYLATKPDADAREREEKRRRWEGIVEMAEQREAEMRSGKGKDGRRRGLGEDWMETKEEVGENVKSAVQKAMAAQSKEAGSDSGSGGSAEASDVESDAGQGEEDVMELDEEGMEKLRVEAEAGDEDAMWVLKERLKIPERYLPEVKKPKMPQRRFVGFDDDEDISSSEEDEEASGAKDKAKAIVD</sequence>
<dbReference type="PANTHER" id="PTHR12786">
    <property type="entry name" value="SPLICING FACTOR SF3A-RELATED"/>
    <property type="match status" value="1"/>
</dbReference>
<comment type="similarity">
    <text evidence="3">Belongs to the SDE2 family.</text>
</comment>
<evidence type="ECO:0000256" key="10">
    <source>
        <dbReference type="SAM" id="SignalP"/>
    </source>
</evidence>
<comment type="subcellular location">
    <subcellularLocation>
        <location evidence="2">Cytoplasm</location>
    </subcellularLocation>
    <subcellularLocation>
        <location evidence="1">Nucleus</location>
    </subcellularLocation>
</comment>
<evidence type="ECO:0000259" key="11">
    <source>
        <dbReference type="Pfam" id="PF13019"/>
    </source>
</evidence>
<evidence type="ECO:0000256" key="3">
    <source>
        <dbReference type="ARBA" id="ARBA00008726"/>
    </source>
</evidence>
<dbReference type="PANTHER" id="PTHR12786:SF1">
    <property type="entry name" value="SPLICING REGULATOR SDE2"/>
    <property type="match status" value="1"/>
</dbReference>
<protein>
    <submittedName>
        <fullName evidence="13">Uncharacterized protein</fullName>
    </submittedName>
</protein>
<feature type="signal peptide" evidence="10">
    <location>
        <begin position="1"/>
        <end position="23"/>
    </location>
</feature>
<dbReference type="OrthoDB" id="547031at2759"/>
<evidence type="ECO:0000256" key="5">
    <source>
        <dbReference type="ARBA" id="ARBA00022664"/>
    </source>
</evidence>
<dbReference type="AlphaFoldDB" id="W2S487"/>
<name>W2S487_CYPE1</name>
<feature type="region of interest" description="Disordered" evidence="9">
    <location>
        <begin position="288"/>
        <end position="330"/>
    </location>
</feature>
<dbReference type="InterPro" id="IPR051421">
    <property type="entry name" value="RNA_Proc_DNA_Dmg_Regulator"/>
</dbReference>
<evidence type="ECO:0000256" key="7">
    <source>
        <dbReference type="ARBA" id="ARBA00023242"/>
    </source>
</evidence>
<dbReference type="Pfam" id="PF22782">
    <property type="entry name" value="SDE2"/>
    <property type="match status" value="1"/>
</dbReference>
<evidence type="ECO:0000256" key="8">
    <source>
        <dbReference type="ARBA" id="ARBA00023306"/>
    </source>
</evidence>
<dbReference type="Proteomes" id="UP000030752">
    <property type="component" value="Unassembled WGS sequence"/>
</dbReference>
<feature type="chain" id="PRO_5004824875" evidence="10">
    <location>
        <begin position="24"/>
        <end position="330"/>
    </location>
</feature>
<evidence type="ECO:0000313" key="14">
    <source>
        <dbReference type="Proteomes" id="UP000030752"/>
    </source>
</evidence>
<feature type="domain" description="SDE2-like" evidence="12">
    <location>
        <begin position="96"/>
        <end position="215"/>
    </location>
</feature>
<keyword evidence="4" id="KW-0963">Cytoplasm</keyword>
<evidence type="ECO:0000256" key="9">
    <source>
        <dbReference type="SAM" id="MobiDB-lite"/>
    </source>
</evidence>
<dbReference type="GO" id="GO:0006397">
    <property type="term" value="P:mRNA processing"/>
    <property type="evidence" value="ECO:0007669"/>
    <property type="project" value="UniProtKB-KW"/>
</dbReference>
<dbReference type="InParanoid" id="W2S487"/>
<organism evidence="13 14">
    <name type="scientific">Cyphellophora europaea (strain CBS 101466)</name>
    <name type="common">Phialophora europaea</name>
    <dbReference type="NCBI Taxonomy" id="1220924"/>
    <lineage>
        <taxon>Eukaryota</taxon>
        <taxon>Fungi</taxon>
        <taxon>Dikarya</taxon>
        <taxon>Ascomycota</taxon>
        <taxon>Pezizomycotina</taxon>
        <taxon>Eurotiomycetes</taxon>
        <taxon>Chaetothyriomycetidae</taxon>
        <taxon>Chaetothyriales</taxon>
        <taxon>Cyphellophoraceae</taxon>
        <taxon>Cyphellophora</taxon>
    </lineage>
</organism>
<dbReference type="VEuPathDB" id="FungiDB:HMPREF1541_02656"/>
<dbReference type="HOGENOM" id="CLU_060603_0_0_1"/>
<evidence type="ECO:0000259" key="12">
    <source>
        <dbReference type="Pfam" id="PF22782"/>
    </source>
</evidence>
<dbReference type="STRING" id="1220924.W2S487"/>
<reference evidence="13 14" key="1">
    <citation type="submission" date="2013-03" db="EMBL/GenBank/DDBJ databases">
        <title>The Genome Sequence of Phialophora europaea CBS 101466.</title>
        <authorList>
            <consortium name="The Broad Institute Genomics Platform"/>
            <person name="Cuomo C."/>
            <person name="de Hoog S."/>
            <person name="Gorbushina A."/>
            <person name="Walker B."/>
            <person name="Young S.K."/>
            <person name="Zeng Q."/>
            <person name="Gargeya S."/>
            <person name="Fitzgerald M."/>
            <person name="Haas B."/>
            <person name="Abouelleil A."/>
            <person name="Allen A.W."/>
            <person name="Alvarado L."/>
            <person name="Arachchi H.M."/>
            <person name="Berlin A.M."/>
            <person name="Chapman S.B."/>
            <person name="Gainer-Dewar J."/>
            <person name="Goldberg J."/>
            <person name="Griggs A."/>
            <person name="Gujja S."/>
            <person name="Hansen M."/>
            <person name="Howarth C."/>
            <person name="Imamovic A."/>
            <person name="Ireland A."/>
            <person name="Larimer J."/>
            <person name="McCowan C."/>
            <person name="Murphy C."/>
            <person name="Pearson M."/>
            <person name="Poon T.W."/>
            <person name="Priest M."/>
            <person name="Roberts A."/>
            <person name="Saif S."/>
            <person name="Shea T."/>
            <person name="Sisk P."/>
            <person name="Sykes S."/>
            <person name="Wortman J."/>
            <person name="Nusbaum C."/>
            <person name="Birren B."/>
        </authorList>
    </citation>
    <scope>NUCLEOTIDE SEQUENCE [LARGE SCALE GENOMIC DNA]</scope>
    <source>
        <strain evidence="13 14">CBS 101466</strain>
    </source>
</reference>
<keyword evidence="5" id="KW-0507">mRNA processing</keyword>
<dbReference type="GO" id="GO:0005737">
    <property type="term" value="C:cytoplasm"/>
    <property type="evidence" value="ECO:0007669"/>
    <property type="project" value="UniProtKB-SubCell"/>
</dbReference>
<dbReference type="EMBL" id="KB822718">
    <property type="protein sequence ID" value="ETN43497.1"/>
    <property type="molecule type" value="Genomic_DNA"/>
</dbReference>
<feature type="compositionally biased region" description="Basic and acidic residues" evidence="9">
    <location>
        <begin position="319"/>
        <end position="330"/>
    </location>
</feature>
<keyword evidence="14" id="KW-1185">Reference proteome</keyword>
<feature type="compositionally biased region" description="Acidic residues" evidence="9">
    <location>
        <begin position="237"/>
        <end position="254"/>
    </location>
</feature>
<dbReference type="RefSeq" id="XP_008715233.1">
    <property type="nucleotide sequence ID" value="XM_008717011.1"/>
</dbReference>
<feature type="domain" description="Sde2 ubiquitin" evidence="11">
    <location>
        <begin position="6"/>
        <end position="94"/>
    </location>
</feature>